<dbReference type="SUPFAM" id="SSF54975">
    <property type="entry name" value="Acylphosphatase/BLUF domain-like"/>
    <property type="match status" value="1"/>
</dbReference>
<dbReference type="SMART" id="SM01034">
    <property type="entry name" value="BLUF"/>
    <property type="match status" value="1"/>
</dbReference>
<dbReference type="EMBL" id="CP062804">
    <property type="protein sequence ID" value="QOT80509.1"/>
    <property type="molecule type" value="Genomic_DNA"/>
</dbReference>
<dbReference type="Proteomes" id="UP000397656">
    <property type="component" value="Chromosome 2"/>
</dbReference>
<dbReference type="InterPro" id="IPR036046">
    <property type="entry name" value="Acylphosphatase-like_dom_sf"/>
</dbReference>
<accession>A0A643FYT2</accession>
<dbReference type="RefSeq" id="WP_150985014.1">
    <property type="nucleotide sequence ID" value="NZ_CP062804.1"/>
</dbReference>
<evidence type="ECO:0000259" key="1">
    <source>
        <dbReference type="PROSITE" id="PS50925"/>
    </source>
</evidence>
<dbReference type="PROSITE" id="PS50925">
    <property type="entry name" value="BLUF"/>
    <property type="match status" value="1"/>
</dbReference>
<name>A0A643FYT2_9BURK</name>
<dbReference type="GO" id="GO:0009882">
    <property type="term" value="F:blue light photoreceptor activity"/>
    <property type="evidence" value="ECO:0007669"/>
    <property type="project" value="InterPro"/>
</dbReference>
<dbReference type="GeneID" id="98404007"/>
<dbReference type="Gene3D" id="3.30.70.100">
    <property type="match status" value="1"/>
</dbReference>
<dbReference type="AlphaFoldDB" id="A0A643FYT2"/>
<protein>
    <submittedName>
        <fullName evidence="2">BLUF domain-containing protein</fullName>
    </submittedName>
</protein>
<organism evidence="2 3">
    <name type="scientific">Cupriavidus basilensis</name>
    <dbReference type="NCBI Taxonomy" id="68895"/>
    <lineage>
        <taxon>Bacteria</taxon>
        <taxon>Pseudomonadati</taxon>
        <taxon>Pseudomonadota</taxon>
        <taxon>Betaproteobacteria</taxon>
        <taxon>Burkholderiales</taxon>
        <taxon>Burkholderiaceae</taxon>
        <taxon>Cupriavidus</taxon>
    </lineage>
</organism>
<evidence type="ECO:0000313" key="2">
    <source>
        <dbReference type="EMBL" id="QOT80509.1"/>
    </source>
</evidence>
<gene>
    <name evidence="2" type="ORF">F7R26_024020</name>
</gene>
<proteinExistence type="predicted"/>
<sequence length="147" mass="16078">MLVRLLYASRACQPADPALVDAIVATSVANNPKHGITGVLCYGNGIFMQALEGGRTEVSRLYQLIGRDARHEDVVLLHYEEILEREFAGWAMGLVNTGKVNMATILKYSAHGELDPYRTSGHASQALLKELIAGASIVGRTSERHRF</sequence>
<dbReference type="GO" id="GO:0071949">
    <property type="term" value="F:FAD binding"/>
    <property type="evidence" value="ECO:0007669"/>
    <property type="project" value="InterPro"/>
</dbReference>
<feature type="domain" description="BLUF" evidence="1">
    <location>
        <begin position="2"/>
        <end position="93"/>
    </location>
</feature>
<dbReference type="Pfam" id="PF04940">
    <property type="entry name" value="BLUF"/>
    <property type="match status" value="1"/>
</dbReference>
<evidence type="ECO:0000313" key="3">
    <source>
        <dbReference type="Proteomes" id="UP000397656"/>
    </source>
</evidence>
<reference evidence="2 3" key="1">
    <citation type="submission" date="2020-10" db="EMBL/GenBank/DDBJ databases">
        <title>Complete genome sequence of Cupriavidus basilensis CCUG 49340T.</title>
        <authorList>
            <person name="Salva-Serra F."/>
            <person name="Donoso R.A."/>
            <person name="Cho K.H."/>
            <person name="Yoo J.A."/>
            <person name="Lee K."/>
            <person name="Yoon S.-H."/>
            <person name="Perez-Pantoja D."/>
            <person name="Moore E.R.B."/>
        </authorList>
    </citation>
    <scope>NUCLEOTIDE SEQUENCE [LARGE SCALE GENOMIC DNA]</scope>
    <source>
        <strain evidence="3">CCUG 49340</strain>
    </source>
</reference>
<dbReference type="InterPro" id="IPR007024">
    <property type="entry name" value="BLUF_domain"/>
</dbReference>